<dbReference type="Proteomes" id="UP000185744">
    <property type="component" value="Unassembled WGS sequence"/>
</dbReference>
<evidence type="ECO:0000313" key="2">
    <source>
        <dbReference type="Proteomes" id="UP000185744"/>
    </source>
</evidence>
<evidence type="ECO:0008006" key="3">
    <source>
        <dbReference type="Google" id="ProtNLM"/>
    </source>
</evidence>
<comment type="caution">
    <text evidence="1">The sequence shown here is derived from an EMBL/GenBank/DDBJ whole genome shotgun (WGS) entry which is preliminary data.</text>
</comment>
<name>A0A1Q6DSE5_METT1</name>
<evidence type="ECO:0000313" key="1">
    <source>
        <dbReference type="EMBL" id="OKY77295.1"/>
    </source>
</evidence>
<dbReference type="STRING" id="1903181.BTN85_1944"/>
<dbReference type="InterPro" id="IPR021857">
    <property type="entry name" value="DUF3467"/>
</dbReference>
<organism evidence="1 2">
    <name type="scientific">Methanohalarchaeum thermophilum</name>
    <dbReference type="NCBI Taxonomy" id="1903181"/>
    <lineage>
        <taxon>Archaea</taxon>
        <taxon>Methanobacteriati</taxon>
        <taxon>Methanobacteriota</taxon>
        <taxon>Methanonatronarchaeia</taxon>
        <taxon>Methanonatronarchaeales</taxon>
        <taxon>Methanonatronarchaeaceae</taxon>
        <taxon>Candidatus Methanohalarchaeum</taxon>
    </lineage>
</organism>
<protein>
    <recommendedName>
        <fullName evidence="3">DUF3467 domain-containing protein</fullName>
    </recommendedName>
</protein>
<dbReference type="InParanoid" id="A0A1Q6DSE5"/>
<dbReference type="Pfam" id="PF11950">
    <property type="entry name" value="DUF3467"/>
    <property type="match status" value="1"/>
</dbReference>
<dbReference type="AlphaFoldDB" id="A0A1Q6DSE5"/>
<reference evidence="1" key="1">
    <citation type="submission" date="2016-12" db="EMBL/GenBank/DDBJ databases">
        <title>Discovery of methanogenic haloarchaea.</title>
        <authorList>
            <person name="Sorokin D.Y."/>
            <person name="Makarova K.S."/>
            <person name="Abbas B."/>
            <person name="Ferrer M."/>
            <person name="Golyshin P.N."/>
        </authorList>
    </citation>
    <scope>NUCLEOTIDE SEQUENCE [LARGE SCALE GENOMIC DNA]</scope>
    <source>
        <strain evidence="1">HMET1</strain>
    </source>
</reference>
<proteinExistence type="predicted"/>
<dbReference type="EMBL" id="MSDW01000002">
    <property type="protein sequence ID" value="OKY77295.1"/>
    <property type="molecule type" value="Genomic_DNA"/>
</dbReference>
<sequence>MSKELNVNIPEETQPTYANLVQISHKDDEFTLNFLHRIPNTNQANAKAIVSITPQHAKRLKRALEQNIQKYESKFGKIDLPEEEEKEHHDVEIA</sequence>
<gene>
    <name evidence="1" type="ORF">BTN85_1944</name>
</gene>
<accession>A0A1Q6DSE5</accession>
<keyword evidence="2" id="KW-1185">Reference proteome</keyword>